<comment type="caution">
    <text evidence="1">The sequence shown here is derived from an EMBL/GenBank/DDBJ whole genome shotgun (WGS) entry which is preliminary data.</text>
</comment>
<name>A0A841BCQ8_9PSEU</name>
<reference evidence="1 2" key="1">
    <citation type="submission" date="2020-08" db="EMBL/GenBank/DDBJ databases">
        <title>Sequencing the genomes of 1000 actinobacteria strains.</title>
        <authorList>
            <person name="Klenk H.-P."/>
        </authorList>
    </citation>
    <scope>NUCLEOTIDE SEQUENCE [LARGE SCALE GENOMIC DNA]</scope>
    <source>
        <strain evidence="1 2">DSM 45272</strain>
    </source>
</reference>
<evidence type="ECO:0000313" key="2">
    <source>
        <dbReference type="Proteomes" id="UP000580861"/>
    </source>
</evidence>
<dbReference type="RefSeq" id="WP_184901703.1">
    <property type="nucleotide sequence ID" value="NZ_JACHMX010000001.1"/>
</dbReference>
<accession>A0A841BCQ8</accession>
<dbReference type="Proteomes" id="UP000580861">
    <property type="component" value="Unassembled WGS sequence"/>
</dbReference>
<gene>
    <name evidence="1" type="ORF">HDA45_006439</name>
</gene>
<dbReference type="AlphaFoldDB" id="A0A841BCQ8"/>
<proteinExistence type="predicted"/>
<organism evidence="1 2">
    <name type="scientific">Amycolatopsis umgeniensis</name>
    <dbReference type="NCBI Taxonomy" id="336628"/>
    <lineage>
        <taxon>Bacteria</taxon>
        <taxon>Bacillati</taxon>
        <taxon>Actinomycetota</taxon>
        <taxon>Actinomycetes</taxon>
        <taxon>Pseudonocardiales</taxon>
        <taxon>Pseudonocardiaceae</taxon>
        <taxon>Amycolatopsis</taxon>
    </lineage>
</organism>
<sequence length="344" mass="37646">MTIYSQHPNRGKVQILATFRGPTGVQSSTVTSVDDEATATKIVSALNRISACATVPLCCSDRRHGGFEPYPNEHLAALTDRDGRSTLLLGTHSLWYEHVKLLLYQALTDLDHATASVPTPVQTAITAELEKEARDLRDALAEYTDGIESPPSDSRREWDSDLPFVPFGGGFEGLSESDRKSLDRLELGATEVELAEGVHGMRLLIDAYEQCSNGEARLILEDLSISDDPDPYGPNRYFLDVLAPLPNGELNRTGWTVELGWWELDPADDAEEEPSSATGETVLRCAMSIPPEPSQIVGLLNLSDGQPEQLRTWAATPVGRALAGTSFVVTKRYTDLPRQAEKAR</sequence>
<protein>
    <submittedName>
        <fullName evidence="1">Uncharacterized protein</fullName>
    </submittedName>
</protein>
<dbReference type="EMBL" id="JACHMX010000001">
    <property type="protein sequence ID" value="MBB5856352.1"/>
    <property type="molecule type" value="Genomic_DNA"/>
</dbReference>
<evidence type="ECO:0000313" key="1">
    <source>
        <dbReference type="EMBL" id="MBB5856352.1"/>
    </source>
</evidence>
<keyword evidence="2" id="KW-1185">Reference proteome</keyword>